<dbReference type="Pfam" id="PF04932">
    <property type="entry name" value="Wzy_C"/>
    <property type="match status" value="1"/>
</dbReference>
<feature type="transmembrane region" description="Helical" evidence="5">
    <location>
        <begin position="112"/>
        <end position="131"/>
    </location>
</feature>
<protein>
    <submittedName>
        <fullName evidence="7">O-antigen ligase domain-containing protein</fullName>
    </submittedName>
</protein>
<comment type="subcellular location">
    <subcellularLocation>
        <location evidence="1">Membrane</location>
        <topology evidence="1">Multi-pass membrane protein</topology>
    </subcellularLocation>
</comment>
<keyword evidence="4 5" id="KW-0472">Membrane</keyword>
<evidence type="ECO:0000313" key="7">
    <source>
        <dbReference type="EMBL" id="RFN60060.1"/>
    </source>
</evidence>
<evidence type="ECO:0000259" key="6">
    <source>
        <dbReference type="Pfam" id="PF04932"/>
    </source>
</evidence>
<name>A0A3E1QD28_9FLAO</name>
<feature type="transmembrane region" description="Helical" evidence="5">
    <location>
        <begin position="413"/>
        <end position="431"/>
    </location>
</feature>
<evidence type="ECO:0000256" key="4">
    <source>
        <dbReference type="ARBA" id="ARBA00023136"/>
    </source>
</evidence>
<organism evidence="7 8">
    <name type="scientific">Marixanthomonas ophiurae</name>
    <dbReference type="NCBI Taxonomy" id="387659"/>
    <lineage>
        <taxon>Bacteria</taxon>
        <taxon>Pseudomonadati</taxon>
        <taxon>Bacteroidota</taxon>
        <taxon>Flavobacteriia</taxon>
        <taxon>Flavobacteriales</taxon>
        <taxon>Flavobacteriaceae</taxon>
        <taxon>Marixanthomonas</taxon>
    </lineage>
</organism>
<dbReference type="Proteomes" id="UP000261082">
    <property type="component" value="Unassembled WGS sequence"/>
</dbReference>
<feature type="transmembrane region" description="Helical" evidence="5">
    <location>
        <begin position="46"/>
        <end position="62"/>
    </location>
</feature>
<feature type="transmembrane region" description="Helical" evidence="5">
    <location>
        <begin position="255"/>
        <end position="272"/>
    </location>
</feature>
<proteinExistence type="predicted"/>
<feature type="transmembrane region" description="Helical" evidence="5">
    <location>
        <begin position="385"/>
        <end position="404"/>
    </location>
</feature>
<feature type="transmembrane region" description="Helical" evidence="5">
    <location>
        <begin position="352"/>
        <end position="373"/>
    </location>
</feature>
<accession>A0A3E1QD28</accession>
<dbReference type="InterPro" id="IPR007016">
    <property type="entry name" value="O-antigen_ligase-rel_domated"/>
</dbReference>
<dbReference type="PANTHER" id="PTHR37422">
    <property type="entry name" value="TEICHURONIC ACID BIOSYNTHESIS PROTEIN TUAE"/>
    <property type="match status" value="1"/>
</dbReference>
<keyword evidence="2 5" id="KW-0812">Transmembrane</keyword>
<dbReference type="OrthoDB" id="1402500at2"/>
<evidence type="ECO:0000256" key="3">
    <source>
        <dbReference type="ARBA" id="ARBA00022989"/>
    </source>
</evidence>
<dbReference type="PANTHER" id="PTHR37422:SF13">
    <property type="entry name" value="LIPOPOLYSACCHARIDE BIOSYNTHESIS PROTEIN PA4999-RELATED"/>
    <property type="match status" value="1"/>
</dbReference>
<feature type="transmembrane region" description="Helical" evidence="5">
    <location>
        <begin position="20"/>
        <end position="40"/>
    </location>
</feature>
<dbReference type="AlphaFoldDB" id="A0A3E1QD28"/>
<feature type="domain" description="O-antigen ligase-related" evidence="6">
    <location>
        <begin position="224"/>
        <end position="369"/>
    </location>
</feature>
<dbReference type="InterPro" id="IPR051533">
    <property type="entry name" value="WaaL-like"/>
</dbReference>
<evidence type="ECO:0000256" key="5">
    <source>
        <dbReference type="SAM" id="Phobius"/>
    </source>
</evidence>
<comment type="caution">
    <text evidence="7">The sequence shown here is derived from an EMBL/GenBank/DDBJ whole genome shotgun (WGS) entry which is preliminary data.</text>
</comment>
<sequence>MNITNREILEKITNDHLLKVVLWLLIFSYFYNLPVLYYSIKGENELRLYDFLGVVLFLRYFQYFKYVNLGINKVVFLKRFRDFAVYCSISIILTLIFMLFKNNFVKFVQSFLYLYHMWVFFLGAVFLYFYLSNTKRYTNIFTFITVLVLAESIVVIGQNVGVIPFLWSDDYYIGYHGFLSGTVGPNKIVIGMTMLISLILLLGILYEKKLKVPKYLIYAAITGAVITILLSGSRTTYLGVGVFLVYFMVKRTARFMQFAVMGSFFLVAILFYNPTILDRISDTLNGRIIDRIDSPDDIKSADDFTGLYENLGAGRMELHENYVHFLLNNPILWPVGQGFNNRSGIGYSAHNMYLTLIAELGIFGLVLYFRWLFSYLVIVKRKLPNLQMAVNGIVFAMMVTLYFGEHLYVYRPLFGILGFFMIACVLLLAPLRNTS</sequence>
<feature type="transmembrane region" description="Helical" evidence="5">
    <location>
        <begin position="143"/>
        <end position="167"/>
    </location>
</feature>
<feature type="transmembrane region" description="Helical" evidence="5">
    <location>
        <begin position="218"/>
        <end position="249"/>
    </location>
</feature>
<keyword evidence="8" id="KW-1185">Reference proteome</keyword>
<dbReference type="EMBL" id="QVID01000001">
    <property type="protein sequence ID" value="RFN60060.1"/>
    <property type="molecule type" value="Genomic_DNA"/>
</dbReference>
<reference evidence="7 8" key="1">
    <citation type="journal article" date="2007" name="Int. J. Syst. Evol. Microbiol.">
        <title>Marixanthomonas ophiurae gen. nov., sp. nov., a marine bacterium of the family Flavobacteriaceae isolated from a deep-sea brittle star.</title>
        <authorList>
            <person name="Romanenko L.A."/>
            <person name="Uchino M."/>
            <person name="Frolova G.M."/>
            <person name="Mikhailov V.V."/>
        </authorList>
    </citation>
    <scope>NUCLEOTIDE SEQUENCE [LARGE SCALE GENOMIC DNA]</scope>
    <source>
        <strain evidence="7 8">KMM 3046</strain>
    </source>
</reference>
<keyword evidence="3 5" id="KW-1133">Transmembrane helix</keyword>
<dbReference type="RefSeq" id="WP_117159119.1">
    <property type="nucleotide sequence ID" value="NZ_QVID01000001.1"/>
</dbReference>
<evidence type="ECO:0000313" key="8">
    <source>
        <dbReference type="Proteomes" id="UP000261082"/>
    </source>
</evidence>
<dbReference type="GO" id="GO:0016020">
    <property type="term" value="C:membrane"/>
    <property type="evidence" value="ECO:0007669"/>
    <property type="project" value="UniProtKB-SubCell"/>
</dbReference>
<feature type="transmembrane region" description="Helical" evidence="5">
    <location>
        <begin position="83"/>
        <end position="100"/>
    </location>
</feature>
<evidence type="ECO:0000256" key="2">
    <source>
        <dbReference type="ARBA" id="ARBA00022692"/>
    </source>
</evidence>
<keyword evidence="7" id="KW-0436">Ligase</keyword>
<feature type="transmembrane region" description="Helical" evidence="5">
    <location>
        <begin position="187"/>
        <end position="206"/>
    </location>
</feature>
<gene>
    <name evidence="7" type="ORF">DZ858_08430</name>
</gene>
<dbReference type="GO" id="GO:0016874">
    <property type="term" value="F:ligase activity"/>
    <property type="evidence" value="ECO:0007669"/>
    <property type="project" value="UniProtKB-KW"/>
</dbReference>
<evidence type="ECO:0000256" key="1">
    <source>
        <dbReference type="ARBA" id="ARBA00004141"/>
    </source>
</evidence>